<dbReference type="CDD" id="cd00761">
    <property type="entry name" value="Glyco_tranf_GTA_type"/>
    <property type="match status" value="1"/>
</dbReference>
<proteinExistence type="predicted"/>
<dbReference type="AlphaFoldDB" id="A0A0F9R4Z2"/>
<sequence>MNGVSIVIPTYNRISLLVRLLESIRLQTYKNYEIIIVDDNSLNIDKYNEIIEDYKEIFDELIYVRNNKNKGAPYSRNRGIKLAKFDLIALVDDDEEWLPNKLQKQVEVFESSSKKVGIVYTWANVIDNSGRIIYKYRSEIESNPIYNIVKENFICSASVMVKKKIIMEAGLFDENLPSCQDWDMWLRILKKGYHCKVVKELLTLSYKHDKPSIGKSNYAKMGFRLFYIKHFFFYLKILISKFDFLEILKVTKNIILF</sequence>
<protein>
    <recommendedName>
        <fullName evidence="1">Glycosyltransferase 2-like domain-containing protein</fullName>
    </recommendedName>
</protein>
<organism evidence="2">
    <name type="scientific">marine sediment metagenome</name>
    <dbReference type="NCBI Taxonomy" id="412755"/>
    <lineage>
        <taxon>unclassified sequences</taxon>
        <taxon>metagenomes</taxon>
        <taxon>ecological metagenomes</taxon>
    </lineage>
</organism>
<feature type="domain" description="Glycosyltransferase 2-like" evidence="1">
    <location>
        <begin position="5"/>
        <end position="137"/>
    </location>
</feature>
<accession>A0A0F9R4Z2</accession>
<reference evidence="2" key="1">
    <citation type="journal article" date="2015" name="Nature">
        <title>Complex archaea that bridge the gap between prokaryotes and eukaryotes.</title>
        <authorList>
            <person name="Spang A."/>
            <person name="Saw J.H."/>
            <person name="Jorgensen S.L."/>
            <person name="Zaremba-Niedzwiedzka K."/>
            <person name="Martijn J."/>
            <person name="Lind A.E."/>
            <person name="van Eijk R."/>
            <person name="Schleper C."/>
            <person name="Guy L."/>
            <person name="Ettema T.J."/>
        </authorList>
    </citation>
    <scope>NUCLEOTIDE SEQUENCE</scope>
</reference>
<dbReference type="PANTHER" id="PTHR43685">
    <property type="entry name" value="GLYCOSYLTRANSFERASE"/>
    <property type="match status" value="1"/>
</dbReference>
<evidence type="ECO:0000259" key="1">
    <source>
        <dbReference type="Pfam" id="PF00535"/>
    </source>
</evidence>
<dbReference type="PANTHER" id="PTHR43685:SF2">
    <property type="entry name" value="GLYCOSYLTRANSFERASE 2-LIKE DOMAIN-CONTAINING PROTEIN"/>
    <property type="match status" value="1"/>
</dbReference>
<dbReference type="InterPro" id="IPR029044">
    <property type="entry name" value="Nucleotide-diphossugar_trans"/>
</dbReference>
<gene>
    <name evidence="2" type="ORF">LCGC14_1015690</name>
</gene>
<dbReference type="Gene3D" id="3.90.550.10">
    <property type="entry name" value="Spore Coat Polysaccharide Biosynthesis Protein SpsA, Chain A"/>
    <property type="match status" value="1"/>
</dbReference>
<comment type="caution">
    <text evidence="2">The sequence shown here is derived from an EMBL/GenBank/DDBJ whole genome shotgun (WGS) entry which is preliminary data.</text>
</comment>
<evidence type="ECO:0000313" key="2">
    <source>
        <dbReference type="EMBL" id="KKN12518.1"/>
    </source>
</evidence>
<dbReference type="EMBL" id="LAZR01004025">
    <property type="protein sequence ID" value="KKN12518.1"/>
    <property type="molecule type" value="Genomic_DNA"/>
</dbReference>
<dbReference type="Pfam" id="PF00535">
    <property type="entry name" value="Glycos_transf_2"/>
    <property type="match status" value="1"/>
</dbReference>
<name>A0A0F9R4Z2_9ZZZZ</name>
<dbReference type="InterPro" id="IPR001173">
    <property type="entry name" value="Glyco_trans_2-like"/>
</dbReference>
<dbReference type="SUPFAM" id="SSF53448">
    <property type="entry name" value="Nucleotide-diphospho-sugar transferases"/>
    <property type="match status" value="1"/>
</dbReference>
<dbReference type="InterPro" id="IPR050834">
    <property type="entry name" value="Glycosyltransf_2"/>
</dbReference>